<dbReference type="SUPFAM" id="SSF53474">
    <property type="entry name" value="alpha/beta-Hydrolases"/>
    <property type="match status" value="1"/>
</dbReference>
<dbReference type="Proteomes" id="UP000681720">
    <property type="component" value="Unassembled WGS sequence"/>
</dbReference>
<proteinExistence type="predicted"/>
<feature type="non-terminal residue" evidence="1">
    <location>
        <position position="67"/>
    </location>
</feature>
<dbReference type="EMBL" id="CAJOBH010029644">
    <property type="protein sequence ID" value="CAF4269907.1"/>
    <property type="molecule type" value="Genomic_DNA"/>
</dbReference>
<evidence type="ECO:0000313" key="1">
    <source>
        <dbReference type="EMBL" id="CAF4269907.1"/>
    </source>
</evidence>
<dbReference type="InterPro" id="IPR029058">
    <property type="entry name" value="AB_hydrolase_fold"/>
</dbReference>
<organism evidence="1 3">
    <name type="scientific">Rotaria magnacalcarata</name>
    <dbReference type="NCBI Taxonomy" id="392030"/>
    <lineage>
        <taxon>Eukaryota</taxon>
        <taxon>Metazoa</taxon>
        <taxon>Spiralia</taxon>
        <taxon>Gnathifera</taxon>
        <taxon>Rotifera</taxon>
        <taxon>Eurotatoria</taxon>
        <taxon>Bdelloidea</taxon>
        <taxon>Philodinida</taxon>
        <taxon>Philodinidae</taxon>
        <taxon>Rotaria</taxon>
    </lineage>
</organism>
<protein>
    <recommendedName>
        <fullName evidence="4">Alpha/beta hydrolase fold-3 domain-containing protein</fullName>
    </recommendedName>
</protein>
<evidence type="ECO:0000313" key="3">
    <source>
        <dbReference type="Proteomes" id="UP000681967"/>
    </source>
</evidence>
<gene>
    <name evidence="1" type="ORF">BYL167_LOCUS26281</name>
    <name evidence="2" type="ORF">GIL414_LOCUS29853</name>
</gene>
<reference evidence="1" key="1">
    <citation type="submission" date="2021-02" db="EMBL/GenBank/DDBJ databases">
        <authorList>
            <person name="Nowell W R."/>
        </authorList>
    </citation>
    <scope>NUCLEOTIDE SEQUENCE</scope>
</reference>
<comment type="caution">
    <text evidence="1">The sequence shown here is derived from an EMBL/GenBank/DDBJ whole genome shotgun (WGS) entry which is preliminary data.</text>
</comment>
<evidence type="ECO:0000313" key="2">
    <source>
        <dbReference type="EMBL" id="CAF4393792.1"/>
    </source>
</evidence>
<dbReference type="EMBL" id="CAJOBJ010055444">
    <property type="protein sequence ID" value="CAF4393792.1"/>
    <property type="molecule type" value="Genomic_DNA"/>
</dbReference>
<dbReference type="Gene3D" id="3.40.50.1820">
    <property type="entry name" value="alpha/beta hydrolase"/>
    <property type="match status" value="1"/>
</dbReference>
<accession>A0A8S2T4W2</accession>
<evidence type="ECO:0008006" key="4">
    <source>
        <dbReference type="Google" id="ProtNLM"/>
    </source>
</evidence>
<sequence>MLSVGHDSLRDEIFIYAGRLKRLGVPIVHNHYENTFHGSLTFLHGAFSLDIAYQMMGDLVKYVKANL</sequence>
<dbReference type="AlphaFoldDB" id="A0A8S2T4W2"/>
<name>A0A8S2T4W2_9BILA</name>
<dbReference type="Proteomes" id="UP000681967">
    <property type="component" value="Unassembled WGS sequence"/>
</dbReference>